<evidence type="ECO:0000313" key="2">
    <source>
        <dbReference type="Proteomes" id="UP000006352"/>
    </source>
</evidence>
<name>J4GUL5_9APHY</name>
<sequence length="301" mass="34605">MKEYWDQVCPEPTVIKVEDVIESFGDVETTAASLVEKWVELLDKIEDPCVEVEKNPRQVFELWVMQDAKRLLDVWPSFSQSPIMTEFGWSSLVELGFDTNRELFAPSTGIEPYLSSLPHTVSNAQRYTVIPGLLVLHIRRGDFVRHCKRIAEWQARFFGYNAFPSMPDEDGVPRDLAPSLKEERYRIRCYPEIDDIVKKIEEVRNTDAGRGLRNAYIMTNAPGEWVADLERALQRAWSWDSVTNSRELLVNPEQEYVKQAVDVLIGQRAQVFIGNGWSSLSGQVSMLRMANDFPPASTRMW</sequence>
<proteinExistence type="predicted"/>
<gene>
    <name evidence="1" type="ORF">FIBRA_07266</name>
</gene>
<dbReference type="EMBL" id="HE797178">
    <property type="protein sequence ID" value="CCM05060.1"/>
    <property type="molecule type" value="Genomic_DNA"/>
</dbReference>
<dbReference type="Gene3D" id="3.40.50.11350">
    <property type="match status" value="1"/>
</dbReference>
<accession>J4GUL5</accession>
<dbReference type="OrthoDB" id="2559662at2759"/>
<dbReference type="Proteomes" id="UP000006352">
    <property type="component" value="Unassembled WGS sequence"/>
</dbReference>
<dbReference type="HOGENOM" id="CLU_014826_1_0_1"/>
<keyword evidence="2" id="KW-1185">Reference proteome</keyword>
<dbReference type="STRING" id="599839.J4GUL5"/>
<organism evidence="1 2">
    <name type="scientific">Fibroporia radiculosa</name>
    <dbReference type="NCBI Taxonomy" id="599839"/>
    <lineage>
        <taxon>Eukaryota</taxon>
        <taxon>Fungi</taxon>
        <taxon>Dikarya</taxon>
        <taxon>Basidiomycota</taxon>
        <taxon>Agaricomycotina</taxon>
        <taxon>Agaricomycetes</taxon>
        <taxon>Polyporales</taxon>
        <taxon>Fibroporiaceae</taxon>
        <taxon>Fibroporia</taxon>
    </lineage>
</organism>
<dbReference type="InParanoid" id="J4GUL5"/>
<reference evidence="1 2" key="1">
    <citation type="journal article" date="2012" name="Appl. Environ. Microbiol.">
        <title>Short-read sequencing for genomic analysis of the brown rot fungus Fibroporia radiculosa.</title>
        <authorList>
            <person name="Tang J.D."/>
            <person name="Perkins A.D."/>
            <person name="Sonstegard T.S."/>
            <person name="Schroeder S.G."/>
            <person name="Burgess S.C."/>
            <person name="Diehl S.V."/>
        </authorList>
    </citation>
    <scope>NUCLEOTIDE SEQUENCE [LARGE SCALE GENOMIC DNA]</scope>
    <source>
        <strain evidence="1 2">TFFH 294</strain>
    </source>
</reference>
<protein>
    <submittedName>
        <fullName evidence="1">Uncharacterized protein</fullName>
    </submittedName>
</protein>
<evidence type="ECO:0000313" key="1">
    <source>
        <dbReference type="EMBL" id="CCM05060.1"/>
    </source>
</evidence>
<dbReference type="CDD" id="cd11296">
    <property type="entry name" value="O-FucT_like"/>
    <property type="match status" value="1"/>
</dbReference>
<dbReference type="GeneID" id="24099971"/>
<dbReference type="RefSeq" id="XP_012184343.1">
    <property type="nucleotide sequence ID" value="XM_012328953.1"/>
</dbReference>
<dbReference type="AlphaFoldDB" id="J4GUL5"/>